<dbReference type="Proteomes" id="UP000177040">
    <property type="component" value="Unassembled WGS sequence"/>
</dbReference>
<comment type="pathway">
    <text evidence="2">Cell wall biogenesis; peptidoglycan biosynthesis.</text>
</comment>
<name>A0A1F6N3L2_9BACT</name>
<dbReference type="GO" id="GO:0009252">
    <property type="term" value="P:peptidoglycan biosynthetic process"/>
    <property type="evidence" value="ECO:0007669"/>
    <property type="project" value="UniProtKB-UniPathway"/>
</dbReference>
<feature type="domain" description="Mur ligase C-terminal" evidence="3">
    <location>
        <begin position="276"/>
        <end position="421"/>
    </location>
</feature>
<dbReference type="Gene3D" id="3.90.190.20">
    <property type="entry name" value="Mur ligase, C-terminal domain"/>
    <property type="match status" value="1"/>
</dbReference>
<dbReference type="InterPro" id="IPR036615">
    <property type="entry name" value="Mur_ligase_C_dom_sf"/>
</dbReference>
<dbReference type="Gene3D" id="3.40.1190.10">
    <property type="entry name" value="Mur-like, catalytic domain"/>
    <property type="match status" value="1"/>
</dbReference>
<dbReference type="AlphaFoldDB" id="A0A1F6N3L2"/>
<dbReference type="InterPro" id="IPR005761">
    <property type="entry name" value="UDP-N-AcMur-Glu-dNH2Pim_ligase"/>
</dbReference>
<keyword evidence="2" id="KW-0961">Cell wall biogenesis/degradation</keyword>
<sequence length="449" mass="51030">MLIKKLIPKKIRNLRHLWYAWYGAIKYRQPSKKLLVIGVTGTSGKSTSVFFLRQMLEFAGYKVGSLSTIDFYINGANKLNDQKMTMLGKMKTQEYLAEMVDKGCEVAIVETTSEGQLQYRDRYIAYDFMILTNLYPEHIESHGSFAHYKQAKLNIFRRAGSRKNKILKNKEIIKTAFVNSDIVETEEFLGAGNWPKKVIFGQQKTIVKFNEQFILGPVESNEYGLHFKVGEHRFDPEIYGAHNAKNILTAIAVARQFGIEWPIIQKAVLQFKNAPGRNEFIPEAEKFGFKVIVDYAFEPKAMAGLYSVVDLLKPRRTIHVFGSTGGGRDVSRRFTVGEFIGQRADVCIVTDEDPYDDDPRKIMEDVASAVRQFDKLTAGQAHDKQGRDGTNLFIIPERREAIRRALHIADVGDLVLVTGKGSEQAMCVADGKKIPWDDRKIVREELCNL</sequence>
<dbReference type="Pfam" id="PF08245">
    <property type="entry name" value="Mur_ligase_M"/>
    <property type="match status" value="1"/>
</dbReference>
<gene>
    <name evidence="5" type="ORF">A2983_02850</name>
</gene>
<comment type="similarity">
    <text evidence="1">Belongs to the MurCDEF family. MurE subfamily.</text>
</comment>
<dbReference type="SUPFAM" id="SSF53623">
    <property type="entry name" value="MurD-like peptide ligases, catalytic domain"/>
    <property type="match status" value="1"/>
</dbReference>
<evidence type="ECO:0000313" key="6">
    <source>
        <dbReference type="Proteomes" id="UP000177040"/>
    </source>
</evidence>
<dbReference type="GO" id="GO:0005524">
    <property type="term" value="F:ATP binding"/>
    <property type="evidence" value="ECO:0007669"/>
    <property type="project" value="InterPro"/>
</dbReference>
<dbReference type="GO" id="GO:0071555">
    <property type="term" value="P:cell wall organization"/>
    <property type="evidence" value="ECO:0007669"/>
    <property type="project" value="UniProtKB-KW"/>
</dbReference>
<evidence type="ECO:0000256" key="2">
    <source>
        <dbReference type="RuleBase" id="RU004135"/>
    </source>
</evidence>
<dbReference type="PANTHER" id="PTHR23135:SF4">
    <property type="entry name" value="UDP-N-ACETYLMURAMOYL-L-ALANYL-D-GLUTAMATE--2,6-DIAMINOPIMELATE LIGASE MURE HOMOLOG, CHLOROPLASTIC"/>
    <property type="match status" value="1"/>
</dbReference>
<protein>
    <recommendedName>
        <fullName evidence="7">UDP-N-acetylmuramyl-tripeptide synthetase</fullName>
    </recommendedName>
</protein>
<organism evidence="5 6">
    <name type="scientific">Candidatus Magasanikbacteria bacterium RIFCSPLOWO2_01_FULL_40_15</name>
    <dbReference type="NCBI Taxonomy" id="1798686"/>
    <lineage>
        <taxon>Bacteria</taxon>
        <taxon>Candidatus Magasanikiibacteriota</taxon>
    </lineage>
</organism>
<keyword evidence="2" id="KW-0133">Cell shape</keyword>
<keyword evidence="2" id="KW-0132">Cell division</keyword>
<proteinExistence type="inferred from homology"/>
<evidence type="ECO:0000313" key="5">
    <source>
        <dbReference type="EMBL" id="OGH78575.1"/>
    </source>
</evidence>
<dbReference type="Pfam" id="PF02875">
    <property type="entry name" value="Mur_ligase_C"/>
    <property type="match status" value="1"/>
</dbReference>
<feature type="domain" description="Mur ligase central" evidence="4">
    <location>
        <begin position="39"/>
        <end position="254"/>
    </location>
</feature>
<dbReference type="GO" id="GO:0008360">
    <property type="term" value="P:regulation of cell shape"/>
    <property type="evidence" value="ECO:0007669"/>
    <property type="project" value="UniProtKB-KW"/>
</dbReference>
<dbReference type="SUPFAM" id="SSF53244">
    <property type="entry name" value="MurD-like peptide ligases, peptide-binding domain"/>
    <property type="match status" value="1"/>
</dbReference>
<dbReference type="UniPathway" id="UPA00219"/>
<accession>A0A1F6N3L2</accession>
<dbReference type="GO" id="GO:0005737">
    <property type="term" value="C:cytoplasm"/>
    <property type="evidence" value="ECO:0007669"/>
    <property type="project" value="UniProtKB-SubCell"/>
</dbReference>
<dbReference type="PANTHER" id="PTHR23135">
    <property type="entry name" value="MUR LIGASE FAMILY MEMBER"/>
    <property type="match status" value="1"/>
</dbReference>
<dbReference type="NCBIfam" id="TIGR01085">
    <property type="entry name" value="murE"/>
    <property type="match status" value="1"/>
</dbReference>
<dbReference type="InterPro" id="IPR013221">
    <property type="entry name" value="Mur_ligase_cen"/>
</dbReference>
<dbReference type="GO" id="GO:0051301">
    <property type="term" value="P:cell division"/>
    <property type="evidence" value="ECO:0007669"/>
    <property type="project" value="UniProtKB-KW"/>
</dbReference>
<reference evidence="5 6" key="1">
    <citation type="journal article" date="2016" name="Nat. Commun.">
        <title>Thousands of microbial genomes shed light on interconnected biogeochemical processes in an aquifer system.</title>
        <authorList>
            <person name="Anantharaman K."/>
            <person name="Brown C.T."/>
            <person name="Hug L.A."/>
            <person name="Sharon I."/>
            <person name="Castelle C.J."/>
            <person name="Probst A.J."/>
            <person name="Thomas B.C."/>
            <person name="Singh A."/>
            <person name="Wilkins M.J."/>
            <person name="Karaoz U."/>
            <person name="Brodie E.L."/>
            <person name="Williams K.H."/>
            <person name="Hubbard S.S."/>
            <person name="Banfield J.F."/>
        </authorList>
    </citation>
    <scope>NUCLEOTIDE SEQUENCE [LARGE SCALE GENOMIC DNA]</scope>
</reference>
<keyword evidence="2" id="KW-0573">Peptidoglycan synthesis</keyword>
<comment type="caution">
    <text evidence="5">The sequence shown here is derived from an EMBL/GenBank/DDBJ whole genome shotgun (WGS) entry which is preliminary data.</text>
</comment>
<dbReference type="InterPro" id="IPR004101">
    <property type="entry name" value="Mur_ligase_C"/>
</dbReference>
<dbReference type="GO" id="GO:0016881">
    <property type="term" value="F:acid-amino acid ligase activity"/>
    <property type="evidence" value="ECO:0007669"/>
    <property type="project" value="InterPro"/>
</dbReference>
<evidence type="ECO:0008006" key="7">
    <source>
        <dbReference type="Google" id="ProtNLM"/>
    </source>
</evidence>
<dbReference type="EMBL" id="MFQH01000006">
    <property type="protein sequence ID" value="OGH78575.1"/>
    <property type="molecule type" value="Genomic_DNA"/>
</dbReference>
<evidence type="ECO:0000256" key="1">
    <source>
        <dbReference type="ARBA" id="ARBA00005898"/>
    </source>
</evidence>
<evidence type="ECO:0000259" key="4">
    <source>
        <dbReference type="Pfam" id="PF08245"/>
    </source>
</evidence>
<dbReference type="InterPro" id="IPR036565">
    <property type="entry name" value="Mur-like_cat_sf"/>
</dbReference>
<comment type="subcellular location">
    <subcellularLocation>
        <location evidence="2">Cytoplasm</location>
    </subcellularLocation>
</comment>
<keyword evidence="2" id="KW-0131">Cell cycle</keyword>
<evidence type="ECO:0000259" key="3">
    <source>
        <dbReference type="Pfam" id="PF02875"/>
    </source>
</evidence>